<accession>A0ABN1MCT2</accession>
<feature type="chain" id="PRO_5046140992" evidence="1">
    <location>
        <begin position="28"/>
        <end position="322"/>
    </location>
</feature>
<evidence type="ECO:0000313" key="3">
    <source>
        <dbReference type="Proteomes" id="UP001500507"/>
    </source>
</evidence>
<evidence type="ECO:0000313" key="2">
    <source>
        <dbReference type="EMBL" id="GAA0870857.1"/>
    </source>
</evidence>
<evidence type="ECO:0000256" key="1">
    <source>
        <dbReference type="SAM" id="SignalP"/>
    </source>
</evidence>
<sequence length="322" mass="36424">MITFNNMKNRILITLFFGLSFNGISIAQQDAQYTQYMYNTISFNPAYTGTRESLSGLFLYRNQWWGLDGAPDTFTLSVHSPVDFRKKIGLGLSVVRDEIGPTAETYIDATFSYNINTSDLSKLAFGLKVGGHILDVNFNELNTFDPIAEDLSGAIDNKFSPNFGVGLFHYSDRHYVGFSVPNILETEHFDESLSIDNQDQNFIAKERMTYYLTGGYVFDVGAYTKFKPALLLKGIDGAPLQADVSANFLFNDRLTLGAAYRWSAAVSALVGFQFNEQWMIGFAYDRETTELGQTQFNDGSMEVFLRFDLFKAYDRIISPRFF</sequence>
<reference evidence="2 3" key="1">
    <citation type="journal article" date="2019" name="Int. J. Syst. Evol. Microbiol.">
        <title>The Global Catalogue of Microorganisms (GCM) 10K type strain sequencing project: providing services to taxonomists for standard genome sequencing and annotation.</title>
        <authorList>
            <consortium name="The Broad Institute Genomics Platform"/>
            <consortium name="The Broad Institute Genome Sequencing Center for Infectious Disease"/>
            <person name="Wu L."/>
            <person name="Ma J."/>
        </authorList>
    </citation>
    <scope>NUCLEOTIDE SEQUENCE [LARGE SCALE GENOMIC DNA]</scope>
    <source>
        <strain evidence="2 3">JCM 16082</strain>
    </source>
</reference>
<protein>
    <submittedName>
        <fullName evidence="2">Type IX secretion system membrane protein PorP/SprF</fullName>
    </submittedName>
</protein>
<keyword evidence="3" id="KW-1185">Reference proteome</keyword>
<gene>
    <name evidence="2" type="ORF">GCM10009117_00020</name>
</gene>
<dbReference type="Pfam" id="PF11751">
    <property type="entry name" value="PorP_SprF"/>
    <property type="match status" value="1"/>
</dbReference>
<dbReference type="NCBIfam" id="TIGR03519">
    <property type="entry name" value="T9SS_PorP_fam"/>
    <property type="match status" value="1"/>
</dbReference>
<comment type="caution">
    <text evidence="2">The sequence shown here is derived from an EMBL/GenBank/DDBJ whole genome shotgun (WGS) entry which is preliminary data.</text>
</comment>
<dbReference type="EMBL" id="BAAAFG010000001">
    <property type="protein sequence ID" value="GAA0870857.1"/>
    <property type="molecule type" value="Genomic_DNA"/>
</dbReference>
<name>A0ABN1MCT2_9FLAO</name>
<feature type="signal peptide" evidence="1">
    <location>
        <begin position="1"/>
        <end position="27"/>
    </location>
</feature>
<dbReference type="Proteomes" id="UP001500507">
    <property type="component" value="Unassembled WGS sequence"/>
</dbReference>
<dbReference type="InterPro" id="IPR019861">
    <property type="entry name" value="PorP/SprF_Bacteroidetes"/>
</dbReference>
<keyword evidence="1" id="KW-0732">Signal</keyword>
<proteinExistence type="predicted"/>
<organism evidence="2 3">
    <name type="scientific">Gangjinia marincola</name>
    <dbReference type="NCBI Taxonomy" id="578463"/>
    <lineage>
        <taxon>Bacteria</taxon>
        <taxon>Pseudomonadati</taxon>
        <taxon>Bacteroidota</taxon>
        <taxon>Flavobacteriia</taxon>
        <taxon>Flavobacteriales</taxon>
        <taxon>Flavobacteriaceae</taxon>
        <taxon>Gangjinia</taxon>
    </lineage>
</organism>